<dbReference type="AlphaFoldDB" id="A0A543ABI8"/>
<sequence length="91" mass="10201">MKLDSQRITWREIDGELVILDLAASTYLTTNETGTALLKELVEERSTEELVEVLMSAFDVTSETAVADVRAFVEDLDRNGLLAQASQLERR</sequence>
<evidence type="ECO:0000313" key="2">
    <source>
        <dbReference type="Proteomes" id="UP000320209"/>
    </source>
</evidence>
<accession>A0A543ABI8</accession>
<proteinExistence type="predicted"/>
<dbReference type="OrthoDB" id="3830900at2"/>
<reference evidence="1 2" key="1">
    <citation type="submission" date="2019-06" db="EMBL/GenBank/DDBJ databases">
        <title>Sequencing the genomes of 1000 actinobacteria strains.</title>
        <authorList>
            <person name="Klenk H.-P."/>
        </authorList>
    </citation>
    <scope>NUCLEOTIDE SEQUENCE [LARGE SCALE GENOMIC DNA]</scope>
    <source>
        <strain evidence="1 2">DSM 25218</strain>
    </source>
</reference>
<gene>
    <name evidence="1" type="ORF">FB381_3887</name>
</gene>
<dbReference type="Proteomes" id="UP000320209">
    <property type="component" value="Unassembled WGS sequence"/>
</dbReference>
<comment type="caution">
    <text evidence="1">The sequence shown here is derived from an EMBL/GenBank/DDBJ whole genome shotgun (WGS) entry which is preliminary data.</text>
</comment>
<evidence type="ECO:0000313" key="1">
    <source>
        <dbReference type="EMBL" id="TQL69964.1"/>
    </source>
</evidence>
<dbReference type="InterPro" id="IPR041881">
    <property type="entry name" value="PqqD_sf"/>
</dbReference>
<keyword evidence="2" id="KW-1185">Reference proteome</keyword>
<dbReference type="EMBL" id="VFOV01000001">
    <property type="protein sequence ID" value="TQL69964.1"/>
    <property type="molecule type" value="Genomic_DNA"/>
</dbReference>
<name>A0A543ABI8_9ACTN</name>
<dbReference type="RefSeq" id="WP_141781777.1">
    <property type="nucleotide sequence ID" value="NZ_VFOV01000001.1"/>
</dbReference>
<dbReference type="InterPro" id="IPR008792">
    <property type="entry name" value="PQQD"/>
</dbReference>
<dbReference type="Pfam" id="PF05402">
    <property type="entry name" value="PqqD"/>
    <property type="match status" value="1"/>
</dbReference>
<protein>
    <submittedName>
        <fullName evidence="1">Coenzyme PQQ synthesis protein D (PqqD)</fullName>
    </submittedName>
</protein>
<organism evidence="1 2">
    <name type="scientific">Nocardioides albertanoniae</name>
    <dbReference type="NCBI Taxonomy" id="1175486"/>
    <lineage>
        <taxon>Bacteria</taxon>
        <taxon>Bacillati</taxon>
        <taxon>Actinomycetota</taxon>
        <taxon>Actinomycetes</taxon>
        <taxon>Propionibacteriales</taxon>
        <taxon>Nocardioidaceae</taxon>
        <taxon>Nocardioides</taxon>
    </lineage>
</organism>
<dbReference type="Gene3D" id="1.10.10.1150">
    <property type="entry name" value="Coenzyme PQQ synthesis protein D (PqqD)"/>
    <property type="match status" value="1"/>
</dbReference>